<evidence type="ECO:0000313" key="7">
    <source>
        <dbReference type="EMBL" id="ASY66514.1"/>
    </source>
</evidence>
<dbReference type="PRINTS" id="PR00039">
    <property type="entry name" value="HTHLYSR"/>
</dbReference>
<dbReference type="KEGG" id="esj:SJ05684_b55320"/>
<dbReference type="InterPro" id="IPR036388">
    <property type="entry name" value="WH-like_DNA-bd_sf"/>
</dbReference>
<dbReference type="InterPro" id="IPR050389">
    <property type="entry name" value="LysR-type_TF"/>
</dbReference>
<keyword evidence="4" id="KW-0238">DNA-binding</keyword>
<protein>
    <submittedName>
        <fullName evidence="7">Transcriptional regulator, LysR family</fullName>
    </submittedName>
</protein>
<keyword evidence="3" id="KW-0805">Transcription regulation</keyword>
<dbReference type="SUPFAM" id="SSF46785">
    <property type="entry name" value="Winged helix' DNA-binding domain"/>
    <property type="match status" value="1"/>
</dbReference>
<evidence type="ECO:0000256" key="2">
    <source>
        <dbReference type="ARBA" id="ARBA00022458"/>
    </source>
</evidence>
<dbReference type="PANTHER" id="PTHR30118:SF15">
    <property type="entry name" value="TRANSCRIPTIONAL REGULATORY PROTEIN"/>
    <property type="match status" value="1"/>
</dbReference>
<evidence type="ECO:0000256" key="1">
    <source>
        <dbReference type="ARBA" id="ARBA00009437"/>
    </source>
</evidence>
<keyword evidence="2" id="KW-0536">Nodulation</keyword>
<dbReference type="Proteomes" id="UP000217211">
    <property type="component" value="Plasmid pSJ05684b"/>
</dbReference>
<comment type="similarity">
    <text evidence="1">Belongs to the LysR transcriptional regulatory family.</text>
</comment>
<keyword evidence="5" id="KW-0804">Transcription</keyword>
<dbReference type="CDD" id="cd08417">
    <property type="entry name" value="PBP2_Nitroaromatics_like"/>
    <property type="match status" value="1"/>
</dbReference>
<organism evidence="7 8">
    <name type="scientific">Sinorhizobium sojae CCBAU 05684</name>
    <dbReference type="NCBI Taxonomy" id="716928"/>
    <lineage>
        <taxon>Bacteria</taxon>
        <taxon>Pseudomonadati</taxon>
        <taxon>Pseudomonadota</taxon>
        <taxon>Alphaproteobacteria</taxon>
        <taxon>Hyphomicrobiales</taxon>
        <taxon>Rhizobiaceae</taxon>
        <taxon>Sinorhizobium/Ensifer group</taxon>
        <taxon>Sinorhizobium</taxon>
    </lineage>
</organism>
<geneLocation type="plasmid" evidence="8">
    <name>psj05684b</name>
</geneLocation>
<dbReference type="PANTHER" id="PTHR30118">
    <property type="entry name" value="HTH-TYPE TRANSCRIPTIONAL REGULATOR LEUO-RELATED"/>
    <property type="match status" value="1"/>
</dbReference>
<dbReference type="SUPFAM" id="SSF53850">
    <property type="entry name" value="Periplasmic binding protein-like II"/>
    <property type="match status" value="1"/>
</dbReference>
<dbReference type="AlphaFoldDB" id="A0A249PLE9"/>
<dbReference type="InterPro" id="IPR000847">
    <property type="entry name" value="LysR_HTH_N"/>
</dbReference>
<dbReference type="Gene3D" id="3.40.190.10">
    <property type="entry name" value="Periplasmic binding protein-like II"/>
    <property type="match status" value="2"/>
</dbReference>
<dbReference type="eggNOG" id="COG0583">
    <property type="taxonomic scope" value="Bacteria"/>
</dbReference>
<dbReference type="InterPro" id="IPR037402">
    <property type="entry name" value="YidZ_PBP2"/>
</dbReference>
<evidence type="ECO:0000313" key="8">
    <source>
        <dbReference type="Proteomes" id="UP000217211"/>
    </source>
</evidence>
<dbReference type="Pfam" id="PF03466">
    <property type="entry name" value="LysR_substrate"/>
    <property type="match status" value="1"/>
</dbReference>
<dbReference type="GO" id="GO:0003700">
    <property type="term" value="F:DNA-binding transcription factor activity"/>
    <property type="evidence" value="ECO:0007669"/>
    <property type="project" value="InterPro"/>
</dbReference>
<evidence type="ECO:0000256" key="5">
    <source>
        <dbReference type="ARBA" id="ARBA00023163"/>
    </source>
</evidence>
<evidence type="ECO:0000256" key="4">
    <source>
        <dbReference type="ARBA" id="ARBA00023125"/>
    </source>
</evidence>
<proteinExistence type="inferred from homology"/>
<name>A0A249PLE9_9HYPH</name>
<dbReference type="InterPro" id="IPR036390">
    <property type="entry name" value="WH_DNA-bd_sf"/>
</dbReference>
<keyword evidence="8" id="KW-1185">Reference proteome</keyword>
<feature type="domain" description="HTH lysR-type" evidence="6">
    <location>
        <begin position="10"/>
        <end position="67"/>
    </location>
</feature>
<dbReference type="GO" id="GO:0003677">
    <property type="term" value="F:DNA binding"/>
    <property type="evidence" value="ECO:0007669"/>
    <property type="project" value="UniProtKB-KW"/>
</dbReference>
<evidence type="ECO:0000259" key="6">
    <source>
        <dbReference type="PROSITE" id="PS50931"/>
    </source>
</evidence>
<gene>
    <name evidence="7" type="ORF">SJ05684_b55320</name>
</gene>
<dbReference type="EMBL" id="CP023068">
    <property type="protein sequence ID" value="ASY66514.1"/>
    <property type="molecule type" value="Genomic_DNA"/>
</dbReference>
<reference evidence="7 8" key="1">
    <citation type="submission" date="2017-08" db="EMBL/GenBank/DDBJ databases">
        <title>Multipartite genome sequences of Sinorhizobium species nodulating soybeans.</title>
        <authorList>
            <person name="Tian C.F."/>
        </authorList>
    </citation>
    <scope>NUCLEOTIDE SEQUENCE [LARGE SCALE GENOMIC DNA]</scope>
    <source>
        <strain evidence="7 8">CCBAU 05684</strain>
        <plasmid evidence="8">psj05684b</plasmid>
    </source>
</reference>
<accession>A0A249PLE9</accession>
<dbReference type="STRING" id="716928.GCA_000261485_04921"/>
<dbReference type="Pfam" id="PF00126">
    <property type="entry name" value="HTH_1"/>
    <property type="match status" value="1"/>
</dbReference>
<keyword evidence="7" id="KW-0614">Plasmid</keyword>
<evidence type="ECO:0000256" key="3">
    <source>
        <dbReference type="ARBA" id="ARBA00023015"/>
    </source>
</evidence>
<dbReference type="PROSITE" id="PS50931">
    <property type="entry name" value="HTH_LYSR"/>
    <property type="match status" value="1"/>
</dbReference>
<dbReference type="InterPro" id="IPR005119">
    <property type="entry name" value="LysR_subst-bd"/>
</dbReference>
<dbReference type="Gene3D" id="1.10.10.10">
    <property type="entry name" value="Winged helix-like DNA-binding domain superfamily/Winged helix DNA-binding domain"/>
    <property type="match status" value="1"/>
</dbReference>
<sequence length="305" mass="33801">MMKKVHIAAVDLNLLVVFDALVAERHATRAAERIGLTQPAVSHSLNRLRALFGDPLFVRSPRGMMPTPLAQDIAPSVRSILEQVEGVLLGGRAFDPTESTRQFVIGLSDYAAFVLLSRLTARLDREAPGISLVIRNTSRSVGLPMLDDGAVELIAGNFPPPPTHMREELLYEEDFICAGRGDHPDLDERLDLDRYLSLRHLQVSMKGNASGYVDAVLTEKGLKRNVVVTVGHFLMAPMLVDASDLVATEPRRLFAPLAGRLPLRLFPPPLDIPSFRVVQTWHARHDADPGHQWLRRVLSDVGQWV</sequence>